<dbReference type="AlphaFoldDB" id="A0A3D9I151"/>
<keyword evidence="1" id="KW-1133">Transmembrane helix</keyword>
<dbReference type="Proteomes" id="UP000256977">
    <property type="component" value="Unassembled WGS sequence"/>
</dbReference>
<comment type="caution">
    <text evidence="2">The sequence shown here is derived from an EMBL/GenBank/DDBJ whole genome shotgun (WGS) entry which is preliminary data.</text>
</comment>
<evidence type="ECO:0000313" key="2">
    <source>
        <dbReference type="EMBL" id="RED54876.1"/>
    </source>
</evidence>
<name>A0A3D9I151_9BACL</name>
<keyword evidence="1" id="KW-0472">Membrane</keyword>
<keyword evidence="1" id="KW-0812">Transmembrane</keyword>
<organism evidence="2 3">
    <name type="scientific">Cohnella phaseoli</name>
    <dbReference type="NCBI Taxonomy" id="456490"/>
    <lineage>
        <taxon>Bacteria</taxon>
        <taxon>Bacillati</taxon>
        <taxon>Bacillota</taxon>
        <taxon>Bacilli</taxon>
        <taxon>Bacillales</taxon>
        <taxon>Paenibacillaceae</taxon>
        <taxon>Cohnella</taxon>
    </lineage>
</organism>
<dbReference type="EMBL" id="QRDZ01000046">
    <property type="protein sequence ID" value="RED54876.1"/>
    <property type="molecule type" value="Genomic_DNA"/>
</dbReference>
<evidence type="ECO:0000313" key="3">
    <source>
        <dbReference type="Proteomes" id="UP000256977"/>
    </source>
</evidence>
<accession>A0A3D9I151</accession>
<evidence type="ECO:0008006" key="4">
    <source>
        <dbReference type="Google" id="ProtNLM"/>
    </source>
</evidence>
<reference evidence="2 3" key="1">
    <citation type="submission" date="2018-07" db="EMBL/GenBank/DDBJ databases">
        <title>Genomic Encyclopedia of Type Strains, Phase III (KMG-III): the genomes of soil and plant-associated and newly described type strains.</title>
        <authorList>
            <person name="Whitman W."/>
        </authorList>
    </citation>
    <scope>NUCLEOTIDE SEQUENCE [LARGE SCALE GENOMIC DNA]</scope>
    <source>
        <strain evidence="2 3">CECT 7287</strain>
    </source>
</reference>
<dbReference type="OrthoDB" id="2471945at2"/>
<dbReference type="RefSeq" id="WP_116065358.1">
    <property type="nucleotide sequence ID" value="NZ_QRDZ01000046.1"/>
</dbReference>
<proteinExistence type="predicted"/>
<feature type="transmembrane region" description="Helical" evidence="1">
    <location>
        <begin position="50"/>
        <end position="72"/>
    </location>
</feature>
<protein>
    <recommendedName>
        <fullName evidence="4">DUF4367 domain-containing protein</fullName>
    </recommendedName>
</protein>
<evidence type="ECO:0000256" key="1">
    <source>
        <dbReference type="SAM" id="Phobius"/>
    </source>
</evidence>
<gene>
    <name evidence="2" type="ORF">DFP98_14620</name>
</gene>
<sequence length="332" mass="37268">MRIEDRIKVAYREEAGVISVPALADKRARARIERLLKTKQGRSAALSRRAVKWALAGSLALLVMGFTAQYFVRIGDDRFSMEMAIVDEVKFDAHKANLVRQQLQTVRNQLAVGEKALVYSSEIESLLPDYRSKDLYYAEYVSNPYLFTNYGQWKERLADLVPQLVLPDERSSGLVFVSGKDELAFGGFVTEMDVAKRLQTEVADKGTALAWEKITRSESLFDSYTSSYKDASGDELSFTVQVNKEGSKFVSLTQAQSEKLKLSDGREALYAFNDKFLYSDTNRYVSLSWVDTQAESPVLYTLGSFSLSMTKERLIAVAESMVAQQIKAEPAA</sequence>
<keyword evidence="3" id="KW-1185">Reference proteome</keyword>